<keyword evidence="3 11" id="KW-0808">Transferase</keyword>
<dbReference type="PRINTS" id="PR00473">
    <property type="entry name" value="GALCTOKINASE"/>
</dbReference>
<dbReference type="InterPro" id="IPR000705">
    <property type="entry name" value="Galactokinase"/>
</dbReference>
<evidence type="ECO:0000256" key="12">
    <source>
        <dbReference type="NCBIfam" id="TIGR00131"/>
    </source>
</evidence>
<dbReference type="PRINTS" id="PR00959">
    <property type="entry name" value="MEVGALKINASE"/>
</dbReference>
<dbReference type="EC" id="2.7.1.6" evidence="11 12"/>
<keyword evidence="2 11" id="KW-0963">Cytoplasm</keyword>
<dbReference type="InterPro" id="IPR020568">
    <property type="entry name" value="Ribosomal_Su5_D2-typ_SF"/>
</dbReference>
<gene>
    <name evidence="11 16" type="primary">galK</name>
    <name evidence="16" type="ordered locus">MLP_30840</name>
</gene>
<dbReference type="PROSITE" id="PS00106">
    <property type="entry name" value="GALACTOKINASE"/>
    <property type="match status" value="1"/>
</dbReference>
<dbReference type="Pfam" id="PF00288">
    <property type="entry name" value="GHMP_kinases_N"/>
    <property type="match status" value="1"/>
</dbReference>
<keyword evidence="6 11" id="KW-0418">Kinase</keyword>
<keyword evidence="5 11" id="KW-0547">Nucleotide-binding</keyword>
<keyword evidence="17" id="KW-1185">Reference proteome</keyword>
<dbReference type="Pfam" id="PF10509">
    <property type="entry name" value="GalKase_gal_bdg"/>
    <property type="match status" value="1"/>
</dbReference>
<accession>F5XKM6</accession>
<comment type="similarity">
    <text evidence="1 11">Belongs to the GHMP kinase family. GalK subfamily.</text>
</comment>
<evidence type="ECO:0000256" key="1">
    <source>
        <dbReference type="ARBA" id="ARBA00006566"/>
    </source>
</evidence>
<evidence type="ECO:0000313" key="17">
    <source>
        <dbReference type="Proteomes" id="UP000007947"/>
    </source>
</evidence>
<dbReference type="UniPathway" id="UPA00214"/>
<dbReference type="SUPFAM" id="SSF54211">
    <property type="entry name" value="Ribosomal protein S5 domain 2-like"/>
    <property type="match status" value="1"/>
</dbReference>
<evidence type="ECO:0000256" key="10">
    <source>
        <dbReference type="ARBA" id="ARBA00023277"/>
    </source>
</evidence>
<dbReference type="SUPFAM" id="SSF55060">
    <property type="entry name" value="GHMP Kinase, C-terminal domain"/>
    <property type="match status" value="1"/>
</dbReference>
<evidence type="ECO:0000256" key="3">
    <source>
        <dbReference type="ARBA" id="ARBA00022679"/>
    </source>
</evidence>
<dbReference type="STRING" id="1032480.MLP_30840"/>
<dbReference type="InterPro" id="IPR022963">
    <property type="entry name" value="Galactokinase_bac"/>
</dbReference>
<dbReference type="InterPro" id="IPR006206">
    <property type="entry name" value="Mevalonate/galactokinase"/>
</dbReference>
<dbReference type="HOGENOM" id="CLU_017814_2_1_11"/>
<evidence type="ECO:0000256" key="5">
    <source>
        <dbReference type="ARBA" id="ARBA00022741"/>
    </source>
</evidence>
<feature type="binding site" evidence="11">
    <location>
        <position position="147"/>
    </location>
    <ligand>
        <name>Mg(2+)</name>
        <dbReference type="ChEBI" id="CHEBI:18420"/>
    </ligand>
</feature>
<comment type="pathway">
    <text evidence="11">Carbohydrate metabolism; galactose metabolism.</text>
</comment>
<keyword evidence="9 11" id="KW-0299">Galactose metabolism</keyword>
<keyword evidence="8 11" id="KW-0460">Magnesium</keyword>
<dbReference type="GO" id="GO:0000287">
    <property type="term" value="F:magnesium ion binding"/>
    <property type="evidence" value="ECO:0007669"/>
    <property type="project" value="UniProtKB-UniRule"/>
</dbReference>
<dbReference type="GO" id="GO:0004335">
    <property type="term" value="F:galactokinase activity"/>
    <property type="evidence" value="ECO:0007669"/>
    <property type="project" value="UniProtKB-UniRule"/>
</dbReference>
<name>F5XKM6_MICPN</name>
<feature type="site" description="Transition state stabilizer" evidence="11">
    <location>
        <position position="48"/>
    </location>
</feature>
<dbReference type="InterPro" id="IPR036554">
    <property type="entry name" value="GHMP_kinase_C_sf"/>
</dbReference>
<feature type="binding site" evidence="11">
    <location>
        <begin position="54"/>
        <end position="57"/>
    </location>
    <ligand>
        <name>substrate</name>
    </ligand>
</feature>
<dbReference type="InterPro" id="IPR019539">
    <property type="entry name" value="GalKase_N"/>
</dbReference>
<keyword evidence="10 11" id="KW-0119">Carbohydrate metabolism</keyword>
<feature type="domain" description="Galactokinase N-terminal" evidence="15">
    <location>
        <begin position="31"/>
        <end position="78"/>
    </location>
</feature>
<evidence type="ECO:0000256" key="9">
    <source>
        <dbReference type="ARBA" id="ARBA00023144"/>
    </source>
</evidence>
<feature type="binding site" evidence="11">
    <location>
        <begin position="141"/>
        <end position="147"/>
    </location>
    <ligand>
        <name>ATP</name>
        <dbReference type="ChEBI" id="CHEBI:30616"/>
    </ligand>
</feature>
<feature type="domain" description="GHMP kinase N-terminal" evidence="13">
    <location>
        <begin position="112"/>
        <end position="197"/>
    </location>
</feature>
<dbReference type="GO" id="GO:0005524">
    <property type="term" value="F:ATP binding"/>
    <property type="evidence" value="ECO:0007669"/>
    <property type="project" value="UniProtKB-UniRule"/>
</dbReference>
<dbReference type="PANTHER" id="PTHR10457:SF7">
    <property type="entry name" value="GALACTOKINASE-RELATED"/>
    <property type="match status" value="1"/>
</dbReference>
<dbReference type="InterPro" id="IPR006203">
    <property type="entry name" value="GHMP_knse_ATP-bd_CS"/>
</dbReference>
<sequence>MGARVVTVATLPLMTAEQSSQPDVEAVATAYADLTGQPATGIWAAPGRVNLIGEHTDYNDGYVMPFALPHRVTIAAGPRTDGTWRVRTLNGDLTETFSRAELVPGMTGWQAYLAGVVWALEEAGHSIGGADLVLTSNVPMGAGLSSSAALECATLAALAGLDDLAIEPMERAKLARRAENAFVGAPTGQMDQAASTLCEAGHALFFDCRTFDVDQVPLDLAAAGLELLVLDTRTPHALVDSEYAARRASCEEAAKLLGVTALRDVTDLDAALARLEDPVMRSRVRHVVTENQRVLTAAERLKARDYLGLAPLLDASHASMRDDFEITVPTVDLAVETAKQAGAYGARMTGGGFGGCIIALLDIGRADDVARAIGAAFAAAGYRTPAHFVGIPSAGARQLS</sequence>
<evidence type="ECO:0000256" key="8">
    <source>
        <dbReference type="ARBA" id="ARBA00022842"/>
    </source>
</evidence>
<evidence type="ECO:0000313" key="16">
    <source>
        <dbReference type="EMBL" id="BAK36098.1"/>
    </source>
</evidence>
<dbReference type="HAMAP" id="MF_00246">
    <property type="entry name" value="Galactokinase"/>
    <property type="match status" value="1"/>
</dbReference>
<dbReference type="PANTHER" id="PTHR10457">
    <property type="entry name" value="MEVALONATE KINASE/GALACTOKINASE"/>
    <property type="match status" value="1"/>
</dbReference>
<organism evidence="16 17">
    <name type="scientific">Microlunatus phosphovorus (strain ATCC 700054 / DSM 10555 / JCM 9379 / NBRC 101784 / NCIMB 13414 / VKM Ac-1990 / NM-1)</name>
    <dbReference type="NCBI Taxonomy" id="1032480"/>
    <lineage>
        <taxon>Bacteria</taxon>
        <taxon>Bacillati</taxon>
        <taxon>Actinomycetota</taxon>
        <taxon>Actinomycetes</taxon>
        <taxon>Propionibacteriales</taxon>
        <taxon>Propionibacteriaceae</taxon>
        <taxon>Microlunatus</taxon>
    </lineage>
</organism>
<evidence type="ECO:0000256" key="2">
    <source>
        <dbReference type="ARBA" id="ARBA00022490"/>
    </source>
</evidence>
<dbReference type="Gene3D" id="3.30.230.10">
    <property type="match status" value="1"/>
</dbReference>
<feature type="domain" description="GHMP kinase C-terminal" evidence="14">
    <location>
        <begin position="299"/>
        <end position="378"/>
    </location>
</feature>
<dbReference type="Proteomes" id="UP000007947">
    <property type="component" value="Chromosome"/>
</dbReference>
<dbReference type="NCBIfam" id="TIGR00131">
    <property type="entry name" value="gal_kin"/>
    <property type="match status" value="1"/>
</dbReference>
<keyword evidence="7 11" id="KW-0067">ATP-binding</keyword>
<evidence type="ECO:0000259" key="13">
    <source>
        <dbReference type="Pfam" id="PF00288"/>
    </source>
</evidence>
<dbReference type="AlphaFoldDB" id="F5XKM6"/>
<comment type="subcellular location">
    <subcellularLocation>
        <location evidence="11">Cytoplasm</location>
    </subcellularLocation>
</comment>
<dbReference type="InterPro" id="IPR019741">
    <property type="entry name" value="Galactokinase_CS"/>
</dbReference>
<dbReference type="FunFam" id="3.30.230.10:FF:000017">
    <property type="entry name" value="Galactokinase"/>
    <property type="match status" value="1"/>
</dbReference>
<dbReference type="InterPro" id="IPR014721">
    <property type="entry name" value="Ribsml_uS5_D2-typ_fold_subgr"/>
</dbReference>
<dbReference type="EMBL" id="AP012204">
    <property type="protein sequence ID" value="BAK36098.1"/>
    <property type="molecule type" value="Genomic_DNA"/>
</dbReference>
<dbReference type="Gene3D" id="3.30.70.890">
    <property type="entry name" value="GHMP kinase, C-terminal domain"/>
    <property type="match status" value="1"/>
</dbReference>
<comment type="catalytic activity">
    <reaction evidence="11">
        <text>alpha-D-galactose + ATP = alpha-D-galactose 1-phosphate + ADP + H(+)</text>
        <dbReference type="Rhea" id="RHEA:13553"/>
        <dbReference type="ChEBI" id="CHEBI:15378"/>
        <dbReference type="ChEBI" id="CHEBI:28061"/>
        <dbReference type="ChEBI" id="CHEBI:30616"/>
        <dbReference type="ChEBI" id="CHEBI:58336"/>
        <dbReference type="ChEBI" id="CHEBI:456216"/>
        <dbReference type="EC" id="2.7.1.6"/>
    </reaction>
</comment>
<feature type="binding site" evidence="11">
    <location>
        <position position="243"/>
    </location>
    <ligand>
        <name>substrate</name>
    </ligand>
</feature>
<evidence type="ECO:0000259" key="15">
    <source>
        <dbReference type="Pfam" id="PF10509"/>
    </source>
</evidence>
<evidence type="ECO:0000259" key="14">
    <source>
        <dbReference type="Pfam" id="PF08544"/>
    </source>
</evidence>
<protein>
    <recommendedName>
        <fullName evidence="11 12">Galactokinase</fullName>
        <ecNumber evidence="11 12">2.7.1.6</ecNumber>
    </recommendedName>
    <alternativeName>
        <fullName evidence="11">Galactose kinase</fullName>
    </alternativeName>
</protein>
<dbReference type="InterPro" id="IPR013750">
    <property type="entry name" value="GHMP_kinase_C_dom"/>
</dbReference>
<feature type="binding site" evidence="11">
    <location>
        <position position="179"/>
    </location>
    <ligand>
        <name>Mg(2+)</name>
        <dbReference type="ChEBI" id="CHEBI:18420"/>
    </ligand>
</feature>
<evidence type="ECO:0000256" key="6">
    <source>
        <dbReference type="ARBA" id="ARBA00022777"/>
    </source>
</evidence>
<dbReference type="PROSITE" id="PS00627">
    <property type="entry name" value="GHMP_KINASES_ATP"/>
    <property type="match status" value="1"/>
</dbReference>
<feature type="active site" description="Proton acceptor" evidence="11">
    <location>
        <position position="191"/>
    </location>
</feature>
<reference evidence="16 17" key="1">
    <citation type="submission" date="2011-05" db="EMBL/GenBank/DDBJ databases">
        <title>Whole genome sequence of Microlunatus phosphovorus NM-1.</title>
        <authorList>
            <person name="Hosoyama A."/>
            <person name="Sasaki K."/>
            <person name="Harada T."/>
            <person name="Igarashi R."/>
            <person name="Kawakoshi A."/>
            <person name="Sasagawa M."/>
            <person name="Fukada J."/>
            <person name="Nakamura S."/>
            <person name="Katano Y."/>
            <person name="Hanada S."/>
            <person name="Kamagata Y."/>
            <person name="Nakamura N."/>
            <person name="Yamazaki S."/>
            <person name="Fujita N."/>
        </authorList>
    </citation>
    <scope>NUCLEOTIDE SEQUENCE [LARGE SCALE GENOMIC DNA]</scope>
    <source>
        <strain evidence="17">ATCC 700054 / DSM 10555 / JCM 9379 / NBRC 101784 / NCIMB 13414 / VKM Ac-1990 / NM-1</strain>
    </source>
</reference>
<dbReference type="GO" id="GO:0005829">
    <property type="term" value="C:cytosol"/>
    <property type="evidence" value="ECO:0007669"/>
    <property type="project" value="TreeGrafter"/>
</dbReference>
<dbReference type="KEGG" id="mph:MLP_30840"/>
<dbReference type="InterPro" id="IPR006204">
    <property type="entry name" value="GHMP_kinase_N_dom"/>
</dbReference>
<dbReference type="Pfam" id="PF08544">
    <property type="entry name" value="GHMP_kinases_C"/>
    <property type="match status" value="1"/>
</dbReference>
<comment type="caution">
    <text evidence="11">Lacks conserved residue(s) required for the propagation of feature annotation.</text>
</comment>
<dbReference type="FunFam" id="3.30.70.890:FF:000001">
    <property type="entry name" value="Galactokinase"/>
    <property type="match status" value="1"/>
</dbReference>
<evidence type="ECO:0000256" key="7">
    <source>
        <dbReference type="ARBA" id="ARBA00022840"/>
    </source>
</evidence>
<dbReference type="GO" id="GO:0006012">
    <property type="term" value="P:galactose metabolic process"/>
    <property type="evidence" value="ECO:0007669"/>
    <property type="project" value="UniProtKB-UniRule"/>
</dbReference>
<evidence type="ECO:0000256" key="11">
    <source>
        <dbReference type="HAMAP-Rule" id="MF_00246"/>
    </source>
</evidence>
<keyword evidence="4 11" id="KW-0479">Metal-binding</keyword>
<proteinExistence type="inferred from homology"/>
<dbReference type="eggNOG" id="COG0153">
    <property type="taxonomic scope" value="Bacteria"/>
</dbReference>
<comment type="function">
    <text evidence="11">Catalyzes the transfer of the gamma-phosphate of ATP to D-galactose to form alpha-D-galactose-1-phosphate (Gal-1-P).</text>
</comment>
<dbReference type="PIRSF" id="PIRSF000530">
    <property type="entry name" value="Galactokinase"/>
    <property type="match status" value="1"/>
</dbReference>
<evidence type="ECO:0000256" key="4">
    <source>
        <dbReference type="ARBA" id="ARBA00022723"/>
    </source>
</evidence>